<dbReference type="EMBL" id="JAGFNK010000067">
    <property type="protein sequence ID" value="KAI9509292.1"/>
    <property type="molecule type" value="Genomic_DNA"/>
</dbReference>
<comment type="caution">
    <text evidence="1">The sequence shown here is derived from an EMBL/GenBank/DDBJ whole genome shotgun (WGS) entry which is preliminary data.</text>
</comment>
<organism evidence="1 2">
    <name type="scientific">Russula earlei</name>
    <dbReference type="NCBI Taxonomy" id="71964"/>
    <lineage>
        <taxon>Eukaryota</taxon>
        <taxon>Fungi</taxon>
        <taxon>Dikarya</taxon>
        <taxon>Basidiomycota</taxon>
        <taxon>Agaricomycotina</taxon>
        <taxon>Agaricomycetes</taxon>
        <taxon>Russulales</taxon>
        <taxon>Russulaceae</taxon>
        <taxon>Russula</taxon>
    </lineage>
</organism>
<evidence type="ECO:0000313" key="1">
    <source>
        <dbReference type="EMBL" id="KAI9509292.1"/>
    </source>
</evidence>
<reference evidence="1" key="1">
    <citation type="submission" date="2021-03" db="EMBL/GenBank/DDBJ databases">
        <title>Evolutionary priming and transition to the ectomycorrhizal habit in an iconic lineage of mushroom-forming fungi: is preadaptation a requirement?</title>
        <authorList>
            <consortium name="DOE Joint Genome Institute"/>
            <person name="Looney B.P."/>
            <person name="Miyauchi S."/>
            <person name="Morin E."/>
            <person name="Drula E."/>
            <person name="Courty P.E."/>
            <person name="Chicoki N."/>
            <person name="Fauchery L."/>
            <person name="Kohler A."/>
            <person name="Kuo A."/>
            <person name="LaButti K."/>
            <person name="Pangilinan J."/>
            <person name="Lipzen A."/>
            <person name="Riley R."/>
            <person name="Andreopoulos W."/>
            <person name="He G."/>
            <person name="Johnson J."/>
            <person name="Barry K.W."/>
            <person name="Grigoriev I.V."/>
            <person name="Nagy L."/>
            <person name="Hibbett D."/>
            <person name="Henrissat B."/>
            <person name="Matheny P.B."/>
            <person name="Labbe J."/>
            <person name="Martin A.F."/>
        </authorList>
    </citation>
    <scope>NUCLEOTIDE SEQUENCE</scope>
    <source>
        <strain evidence="1">BPL698</strain>
    </source>
</reference>
<keyword evidence="2" id="KW-1185">Reference proteome</keyword>
<accession>A0ACC0UDV9</accession>
<gene>
    <name evidence="1" type="ORF">F5148DRAFT_1148378</name>
</gene>
<name>A0ACC0UDV9_9AGAM</name>
<protein>
    <submittedName>
        <fullName evidence="1">Uncharacterized protein</fullName>
    </submittedName>
</protein>
<sequence>MATLFSRIPFDTSVFNAINDYWRPTETSNVTPDSPPQQSEPSPPARSESTPNTISPDTETQESSLDTDVLDFQQSSGSQQAADVEADNATGDKAGIADLIAQYGSSSATSWLEFGRYKIWRPDVPIPQSSFPPVQGYLRSDPYVFAWGNPIVSDPAALEATCAAFINWANQMEQVLGAQGSIFGWSTLSCIVEDFLDPRSVVELAHSHGGGSEVKDFKKNLRRAEREDVQVREVQSEQWTDAMKLQVEQGIANWKKSKTGIQIASTSFQPWLDFEHRRYWIAEKGSDIVAILVLTSIHHKQYQIKNAVSFPNAPRGTSEMIIYRAMADIQDEGVPSDDPDRKSEDGALVWSQTDLEVARKIQEDSTQSRSSSVDSGRSDSPASSQSSSGKSTPSGSRHSGVAVTFGITASDTLTPVDNLSGWKITWLSKTYNKVVGLTGLTRRGDFRNKFHSKHLPMYVCYSADEGFGLDGVNKLIKCLRQ</sequence>
<proteinExistence type="predicted"/>
<dbReference type="Proteomes" id="UP001207468">
    <property type="component" value="Unassembled WGS sequence"/>
</dbReference>
<evidence type="ECO:0000313" key="2">
    <source>
        <dbReference type="Proteomes" id="UP001207468"/>
    </source>
</evidence>